<proteinExistence type="predicted"/>
<sequence length="127" mass="14520">MDAMRNIVITIIVIYKLSIIHRADKNAYHITSMYIFQSSHFQAKCPFLLGTVEKSTVFNGITTVYTITTKRIYGNNRYGINSGCVCIVRIFKNGCINMTISSNCDSSLLENVLDQMKYSINWTRMID</sequence>
<accession>A0A6C0CCK3</accession>
<reference evidence="1" key="1">
    <citation type="journal article" date="2020" name="Nature">
        <title>Giant virus diversity and host interactions through global metagenomics.</title>
        <authorList>
            <person name="Schulz F."/>
            <person name="Roux S."/>
            <person name="Paez-Espino D."/>
            <person name="Jungbluth S."/>
            <person name="Walsh D.A."/>
            <person name="Denef V.J."/>
            <person name="McMahon K.D."/>
            <person name="Konstantinidis K.T."/>
            <person name="Eloe-Fadrosh E.A."/>
            <person name="Kyrpides N.C."/>
            <person name="Woyke T."/>
        </authorList>
    </citation>
    <scope>NUCLEOTIDE SEQUENCE</scope>
    <source>
        <strain evidence="1">GVMAG-M-3300020565-3</strain>
    </source>
</reference>
<name>A0A6C0CCK3_9ZZZZ</name>
<protein>
    <submittedName>
        <fullName evidence="1">Uncharacterized protein</fullName>
    </submittedName>
</protein>
<evidence type="ECO:0000313" key="1">
    <source>
        <dbReference type="EMBL" id="QHT02191.1"/>
    </source>
</evidence>
<dbReference type="EMBL" id="MN739391">
    <property type="protein sequence ID" value="QHT02191.1"/>
    <property type="molecule type" value="Genomic_DNA"/>
</dbReference>
<organism evidence="1">
    <name type="scientific">viral metagenome</name>
    <dbReference type="NCBI Taxonomy" id="1070528"/>
    <lineage>
        <taxon>unclassified sequences</taxon>
        <taxon>metagenomes</taxon>
        <taxon>organismal metagenomes</taxon>
    </lineage>
</organism>
<dbReference type="AlphaFoldDB" id="A0A6C0CCK3"/>